<accession>A0ABT6UEM3</accession>
<evidence type="ECO:0000313" key="1">
    <source>
        <dbReference type="EMBL" id="MDI5831734.1"/>
    </source>
</evidence>
<dbReference type="GeneID" id="75188734"/>
<proteinExistence type="predicted"/>
<sequence length="59" mass="6259">MFKSVAPWVVALKNVAQKGKAENGKASSFVALLCASNLMLSSGAIFDRTGKIHPLVLNE</sequence>
<organism evidence="1 2">
    <name type="scientific">Shewanella xiamenensis</name>
    <dbReference type="NCBI Taxonomy" id="332186"/>
    <lineage>
        <taxon>Bacteria</taxon>
        <taxon>Pseudomonadati</taxon>
        <taxon>Pseudomonadota</taxon>
        <taxon>Gammaproteobacteria</taxon>
        <taxon>Alteromonadales</taxon>
        <taxon>Shewanellaceae</taxon>
        <taxon>Shewanella</taxon>
    </lineage>
</organism>
<evidence type="ECO:0000313" key="2">
    <source>
        <dbReference type="Proteomes" id="UP001159075"/>
    </source>
</evidence>
<protein>
    <recommendedName>
        <fullName evidence="3">Transposase</fullName>
    </recommendedName>
</protein>
<dbReference type="Proteomes" id="UP001159075">
    <property type="component" value="Unassembled WGS sequence"/>
</dbReference>
<reference evidence="1 2" key="1">
    <citation type="submission" date="2022-09" db="EMBL/GenBank/DDBJ databases">
        <title>The outer-membrane cytochrome OmcA is essential for infection of Shewanella oneidensis by a zebrafish-associated bacteriophage.</title>
        <authorList>
            <person name="Grenfell A.W."/>
            <person name="Intile P."/>
            <person name="Mcfarlane J."/>
            <person name="Leung D."/>
            <person name="Abdalla K."/>
            <person name="Wold M."/>
            <person name="Kees E."/>
            <person name="Gralnick J."/>
        </authorList>
    </citation>
    <scope>NUCLEOTIDE SEQUENCE [LARGE SCALE GENOMIC DNA]</scope>
    <source>
        <strain evidence="1 2">NF-5</strain>
    </source>
</reference>
<dbReference type="EMBL" id="JAOTLW010000008">
    <property type="protein sequence ID" value="MDI5831734.1"/>
    <property type="molecule type" value="Genomic_DNA"/>
</dbReference>
<keyword evidence="2" id="KW-1185">Reference proteome</keyword>
<name>A0ABT6UEM3_9GAMM</name>
<gene>
    <name evidence="1" type="ORF">ODY93_09180</name>
</gene>
<comment type="caution">
    <text evidence="1">The sequence shown here is derived from an EMBL/GenBank/DDBJ whole genome shotgun (WGS) entry which is preliminary data.</text>
</comment>
<evidence type="ECO:0008006" key="3">
    <source>
        <dbReference type="Google" id="ProtNLM"/>
    </source>
</evidence>
<dbReference type="RefSeq" id="WP_229777739.1">
    <property type="nucleotide sequence ID" value="NZ_BLRE01000026.1"/>
</dbReference>